<gene>
    <name evidence="1" type="ORF">RI543_000849</name>
</gene>
<proteinExistence type="predicted"/>
<dbReference type="AlphaFoldDB" id="A0AAN7ZT51"/>
<dbReference type="PANTHER" id="PTHR28152:SF1">
    <property type="entry name" value="HYDROXYACYL-THIOESTER DEHYDRATASE TYPE 2, MITOCHONDRIAL"/>
    <property type="match status" value="1"/>
</dbReference>
<reference evidence="2" key="1">
    <citation type="submission" date="2023-07" db="EMBL/GenBank/DDBJ databases">
        <title>A draft genome of Kazachstania heterogenica Y-27499.</title>
        <authorList>
            <person name="Donic C."/>
            <person name="Kralova J.S."/>
            <person name="Fidel L."/>
            <person name="Ben-Dor S."/>
            <person name="Jung S."/>
        </authorList>
    </citation>
    <scope>NUCLEOTIDE SEQUENCE [LARGE SCALE GENOMIC DNA]</scope>
    <source>
        <strain evidence="2">Y27499</strain>
    </source>
</reference>
<dbReference type="InterPro" id="IPR052741">
    <property type="entry name" value="Mitochondrial_HTD2"/>
</dbReference>
<dbReference type="GO" id="GO:0019171">
    <property type="term" value="F:(3R)-hydroxyacyl-[acyl-carrier-protein] dehydratase activity"/>
    <property type="evidence" value="ECO:0007669"/>
    <property type="project" value="TreeGrafter"/>
</dbReference>
<evidence type="ECO:0000313" key="1">
    <source>
        <dbReference type="EMBL" id="KAK5781664.1"/>
    </source>
</evidence>
<dbReference type="InterPro" id="IPR029069">
    <property type="entry name" value="HotDog_dom_sf"/>
</dbReference>
<comment type="caution">
    <text evidence="1">The sequence shown here is derived from an EMBL/GenBank/DDBJ whole genome shotgun (WGS) entry which is preliminary data.</text>
</comment>
<organism evidence="1 2">
    <name type="scientific">Arxiozyma heterogenica</name>
    <dbReference type="NCBI Taxonomy" id="278026"/>
    <lineage>
        <taxon>Eukaryota</taxon>
        <taxon>Fungi</taxon>
        <taxon>Dikarya</taxon>
        <taxon>Ascomycota</taxon>
        <taxon>Saccharomycotina</taxon>
        <taxon>Saccharomycetes</taxon>
        <taxon>Saccharomycetales</taxon>
        <taxon>Saccharomycetaceae</taxon>
        <taxon>Arxiozyma</taxon>
    </lineage>
</organism>
<dbReference type="PANTHER" id="PTHR28152">
    <property type="entry name" value="HYDROXYACYL-THIOESTER DEHYDRATASE TYPE 2, MITOCHONDRIAL"/>
    <property type="match status" value="1"/>
</dbReference>
<dbReference type="GO" id="GO:0005739">
    <property type="term" value="C:mitochondrion"/>
    <property type="evidence" value="ECO:0007669"/>
    <property type="project" value="TreeGrafter"/>
</dbReference>
<sequence length="295" mass="33835">MVGKIRVFKDVISSIKLKQFAEINGLTINNRCKVGSDITDHLLSFTPLQYPLSKDGYFDYLMPDKIDNKCLNFLNDCKSGTYLRRVWGGGSLKLFSSIEHDKIYSCVESVKTLKRTFSGIYVILKRDIIHADDTNTSNHESSSSSSSSVLLQEIRNLVYTDSEPTVSYYDNLTNDRSLLDGQIIETFAFEIDNVTKYNILSSNPHRVHWDKNYAVNIEKYKDIIVPGPYILQLSTNLIESALGSPLTNIKYRNLNFIYSTTVINLLADSKFKTFWLVDKKDPRLIYFILNIEENM</sequence>
<protein>
    <submittedName>
        <fullName evidence="1">Uncharacterized protein</fullName>
    </submittedName>
</protein>
<dbReference type="EMBL" id="JAWIZZ010000031">
    <property type="protein sequence ID" value="KAK5781664.1"/>
    <property type="molecule type" value="Genomic_DNA"/>
</dbReference>
<dbReference type="Proteomes" id="UP001306508">
    <property type="component" value="Unassembled WGS sequence"/>
</dbReference>
<dbReference type="Gene3D" id="3.10.129.10">
    <property type="entry name" value="Hotdog Thioesterase"/>
    <property type="match status" value="1"/>
</dbReference>
<dbReference type="SUPFAM" id="SSF54637">
    <property type="entry name" value="Thioesterase/thiol ester dehydrase-isomerase"/>
    <property type="match status" value="1"/>
</dbReference>
<evidence type="ECO:0000313" key="2">
    <source>
        <dbReference type="Proteomes" id="UP001306508"/>
    </source>
</evidence>
<accession>A0AAN7ZT51</accession>
<keyword evidence="2" id="KW-1185">Reference proteome</keyword>
<name>A0AAN7ZT51_9SACH</name>